<name>A0A319E6K7_ASPSB</name>
<evidence type="ECO:0000313" key="2">
    <source>
        <dbReference type="Proteomes" id="UP000248423"/>
    </source>
</evidence>
<gene>
    <name evidence="1" type="ORF">BO78DRAFT_419278</name>
</gene>
<evidence type="ECO:0000313" key="1">
    <source>
        <dbReference type="EMBL" id="PYI05726.1"/>
    </source>
</evidence>
<dbReference type="STRING" id="1448318.A0A319E6K7"/>
<dbReference type="PANTHER" id="PTHR46082:SF11">
    <property type="entry name" value="AAA+ ATPASE DOMAIN-CONTAINING PROTEIN-RELATED"/>
    <property type="match status" value="1"/>
</dbReference>
<dbReference type="SUPFAM" id="SSF53167">
    <property type="entry name" value="Purine and uridine phosphorylases"/>
    <property type="match status" value="1"/>
</dbReference>
<dbReference type="Proteomes" id="UP000248423">
    <property type="component" value="Unassembled WGS sequence"/>
</dbReference>
<reference evidence="1 2" key="1">
    <citation type="submission" date="2018-02" db="EMBL/GenBank/DDBJ databases">
        <title>The genomes of Aspergillus section Nigri reveals drivers in fungal speciation.</title>
        <authorList>
            <consortium name="DOE Joint Genome Institute"/>
            <person name="Vesth T.C."/>
            <person name="Nybo J."/>
            <person name="Theobald S."/>
            <person name="Brandl J."/>
            <person name="Frisvad J.C."/>
            <person name="Nielsen K.F."/>
            <person name="Lyhne E.K."/>
            <person name="Kogle M.E."/>
            <person name="Kuo A."/>
            <person name="Riley R."/>
            <person name="Clum A."/>
            <person name="Nolan M."/>
            <person name="Lipzen A."/>
            <person name="Salamov A."/>
            <person name="Henrissat B."/>
            <person name="Wiebenga A."/>
            <person name="De vries R.P."/>
            <person name="Grigoriev I.V."/>
            <person name="Mortensen U.H."/>
            <person name="Andersen M.R."/>
            <person name="Baker S.E."/>
        </authorList>
    </citation>
    <scope>NUCLEOTIDE SEQUENCE [LARGE SCALE GENOMIC DNA]</scope>
    <source>
        <strain evidence="1 2">CBS 121057</strain>
    </source>
</reference>
<dbReference type="VEuPathDB" id="FungiDB:BO78DRAFT_419278"/>
<organism evidence="1 2">
    <name type="scientific">Aspergillus sclerotiicarbonarius (strain CBS 121057 / IBT 28362)</name>
    <dbReference type="NCBI Taxonomy" id="1448318"/>
    <lineage>
        <taxon>Eukaryota</taxon>
        <taxon>Fungi</taxon>
        <taxon>Dikarya</taxon>
        <taxon>Ascomycota</taxon>
        <taxon>Pezizomycotina</taxon>
        <taxon>Eurotiomycetes</taxon>
        <taxon>Eurotiomycetidae</taxon>
        <taxon>Eurotiales</taxon>
        <taxon>Aspergillaceae</taxon>
        <taxon>Aspergillus</taxon>
        <taxon>Aspergillus subgen. Circumdati</taxon>
    </lineage>
</organism>
<dbReference type="AlphaFoldDB" id="A0A319E6K7"/>
<sequence length="100" mass="10689">MNTNPRRSTSDYTVGWICALPTELAVAEAMLDEIHPALPLPPNDHNAYTLGEIRGHNVAIACLPSGEYGIASAATVAVQMQATFGCIRYSLMVAIGGHHR</sequence>
<dbReference type="PANTHER" id="PTHR46082">
    <property type="entry name" value="ATP/GTP-BINDING PROTEIN-RELATED"/>
    <property type="match status" value="1"/>
</dbReference>
<dbReference type="OrthoDB" id="1577640at2759"/>
<accession>A0A319E6K7</accession>
<dbReference type="GO" id="GO:0003824">
    <property type="term" value="F:catalytic activity"/>
    <property type="evidence" value="ECO:0007669"/>
    <property type="project" value="InterPro"/>
</dbReference>
<dbReference type="EMBL" id="KZ826355">
    <property type="protein sequence ID" value="PYI05726.1"/>
    <property type="molecule type" value="Genomic_DNA"/>
</dbReference>
<keyword evidence="2" id="KW-1185">Reference proteome</keyword>
<dbReference type="GO" id="GO:0009116">
    <property type="term" value="P:nucleoside metabolic process"/>
    <property type="evidence" value="ECO:0007669"/>
    <property type="project" value="InterPro"/>
</dbReference>
<protein>
    <submittedName>
        <fullName evidence="1">Uncharacterized protein</fullName>
    </submittedName>
</protein>
<dbReference type="InterPro" id="IPR053137">
    <property type="entry name" value="NLR-like"/>
</dbReference>
<dbReference type="InterPro" id="IPR035994">
    <property type="entry name" value="Nucleoside_phosphorylase_sf"/>
</dbReference>
<proteinExistence type="predicted"/>
<dbReference type="Gene3D" id="3.40.50.1580">
    <property type="entry name" value="Nucleoside phosphorylase domain"/>
    <property type="match status" value="1"/>
</dbReference>